<dbReference type="NCBIfam" id="TIGR02840">
    <property type="entry name" value="spore_YtaF"/>
    <property type="match status" value="1"/>
</dbReference>
<dbReference type="InterPro" id="IPR014205">
    <property type="entry name" value="Spore_YtaF"/>
</dbReference>
<evidence type="ECO:0000256" key="2">
    <source>
        <dbReference type="ARBA" id="ARBA00022692"/>
    </source>
</evidence>
<dbReference type="Pfam" id="PF02659">
    <property type="entry name" value="Mntp"/>
    <property type="match status" value="2"/>
</dbReference>
<organism evidence="6 7">
    <name type="scientific">Xylanibacillus composti</name>
    <dbReference type="NCBI Taxonomy" id="1572762"/>
    <lineage>
        <taxon>Bacteria</taxon>
        <taxon>Bacillati</taxon>
        <taxon>Bacillota</taxon>
        <taxon>Bacilli</taxon>
        <taxon>Bacillales</taxon>
        <taxon>Paenibacillaceae</taxon>
        <taxon>Xylanibacillus</taxon>
    </lineage>
</organism>
<dbReference type="Proteomes" id="UP000677918">
    <property type="component" value="Unassembled WGS sequence"/>
</dbReference>
<feature type="transmembrane region" description="Helical" evidence="5">
    <location>
        <begin position="6"/>
        <end position="27"/>
    </location>
</feature>
<keyword evidence="1" id="KW-1003">Cell membrane</keyword>
<keyword evidence="4 5" id="KW-0472">Membrane</keyword>
<proteinExistence type="predicted"/>
<feature type="transmembrane region" description="Helical" evidence="5">
    <location>
        <begin position="65"/>
        <end position="84"/>
    </location>
</feature>
<evidence type="ECO:0000256" key="5">
    <source>
        <dbReference type="SAM" id="Phobius"/>
    </source>
</evidence>
<dbReference type="EMBL" id="BOVK01000036">
    <property type="protein sequence ID" value="GIQ69828.1"/>
    <property type="molecule type" value="Genomic_DNA"/>
</dbReference>
<keyword evidence="7" id="KW-1185">Reference proteome</keyword>
<name>A0A8J4H791_9BACL</name>
<evidence type="ECO:0000256" key="1">
    <source>
        <dbReference type="ARBA" id="ARBA00022475"/>
    </source>
</evidence>
<keyword evidence="2 5" id="KW-0812">Transmembrane</keyword>
<feature type="transmembrane region" description="Helical" evidence="5">
    <location>
        <begin position="34"/>
        <end position="59"/>
    </location>
</feature>
<dbReference type="RefSeq" id="WP_213412618.1">
    <property type="nucleotide sequence ID" value="NZ_BOVK01000036.1"/>
</dbReference>
<keyword evidence="3 5" id="KW-1133">Transmembrane helix</keyword>
<comment type="caution">
    <text evidence="6">The sequence shown here is derived from an EMBL/GenBank/DDBJ whole genome shotgun (WGS) entry which is preliminary data.</text>
</comment>
<dbReference type="PANTHER" id="PTHR35529:SF2">
    <property type="entry name" value="SPORULATION PROTEIN YTAF-RELATED"/>
    <property type="match status" value="1"/>
</dbReference>
<sequence length="224" mass="23394">MLSLISLLLLALAVSLDGFGVGVMYGIRKIRIPAVSILIIAICSGLVIWCSMQIGAVLLHFLSPAVAKMIGAFILIGIGIWAIWQMIAHKNSNASESPPAQPDPKRDSPKTVIHVEIRQLGIVIDILRTPVKADMDRSGTISATEAGLLGLALSLDALGAGLGAALLGFSPLWTSLLIGITCGAFIATGLQIGFRLSGLAWVRKLAAAPGVILILTGVAKLFDL</sequence>
<feature type="transmembrane region" description="Helical" evidence="5">
    <location>
        <begin position="146"/>
        <end position="166"/>
    </location>
</feature>
<dbReference type="InterPro" id="IPR003810">
    <property type="entry name" value="Mntp/YtaF"/>
</dbReference>
<evidence type="ECO:0000313" key="6">
    <source>
        <dbReference type="EMBL" id="GIQ69828.1"/>
    </source>
</evidence>
<accession>A0A8J4H791</accession>
<protein>
    <submittedName>
        <fullName evidence="6">Putative membrane protein YtaF</fullName>
    </submittedName>
</protein>
<feature type="transmembrane region" description="Helical" evidence="5">
    <location>
        <begin position="172"/>
        <end position="193"/>
    </location>
</feature>
<dbReference type="AlphaFoldDB" id="A0A8J4H791"/>
<evidence type="ECO:0000256" key="3">
    <source>
        <dbReference type="ARBA" id="ARBA00022989"/>
    </source>
</evidence>
<reference evidence="6" key="1">
    <citation type="submission" date="2021-04" db="EMBL/GenBank/DDBJ databases">
        <title>Draft genome sequence of Xylanibacillus composti strain K13.</title>
        <authorList>
            <person name="Uke A."/>
            <person name="Chhe C."/>
            <person name="Baramee S."/>
            <person name="Kosugi A."/>
        </authorList>
    </citation>
    <scope>NUCLEOTIDE SEQUENCE</scope>
    <source>
        <strain evidence="6">K13</strain>
    </source>
</reference>
<evidence type="ECO:0000313" key="7">
    <source>
        <dbReference type="Proteomes" id="UP000677918"/>
    </source>
</evidence>
<dbReference type="PANTHER" id="PTHR35529">
    <property type="entry name" value="MANGANESE EFFLUX PUMP MNTP-RELATED"/>
    <property type="match status" value="1"/>
</dbReference>
<evidence type="ECO:0000256" key="4">
    <source>
        <dbReference type="ARBA" id="ARBA00023136"/>
    </source>
</evidence>
<gene>
    <name evidence="6" type="primary">ytaF</name>
    <name evidence="6" type="ORF">XYCOK13_26520</name>
</gene>